<evidence type="ECO:0000313" key="1">
    <source>
        <dbReference type="EMBL" id="CAE7868790.1"/>
    </source>
</evidence>
<accession>A0A813AJZ4</accession>
<dbReference type="EMBL" id="CAJNJA010059818">
    <property type="protein sequence ID" value="CAE7868790.1"/>
    <property type="molecule type" value="Genomic_DNA"/>
</dbReference>
<protein>
    <recommendedName>
        <fullName evidence="3">Reverse transcriptase domain-containing protein</fullName>
    </recommendedName>
</protein>
<comment type="caution">
    <text evidence="1">The sequence shown here is derived from an EMBL/GenBank/DDBJ whole genome shotgun (WGS) entry which is preliminary data.</text>
</comment>
<dbReference type="Proteomes" id="UP000601435">
    <property type="component" value="Unassembled WGS sequence"/>
</dbReference>
<dbReference type="OrthoDB" id="447526at2759"/>
<feature type="non-terminal residue" evidence="1">
    <location>
        <position position="1"/>
    </location>
</feature>
<evidence type="ECO:0008006" key="3">
    <source>
        <dbReference type="Google" id="ProtNLM"/>
    </source>
</evidence>
<dbReference type="AlphaFoldDB" id="A0A813AJZ4"/>
<keyword evidence="2" id="KW-1185">Reference proteome</keyword>
<reference evidence="1" key="1">
    <citation type="submission" date="2021-02" db="EMBL/GenBank/DDBJ databases">
        <authorList>
            <person name="Dougan E. K."/>
            <person name="Rhodes N."/>
            <person name="Thang M."/>
            <person name="Chan C."/>
        </authorList>
    </citation>
    <scope>NUCLEOTIDE SEQUENCE</scope>
</reference>
<dbReference type="PANTHER" id="PTHR19446">
    <property type="entry name" value="REVERSE TRANSCRIPTASES"/>
    <property type="match status" value="1"/>
</dbReference>
<evidence type="ECO:0000313" key="2">
    <source>
        <dbReference type="Proteomes" id="UP000601435"/>
    </source>
</evidence>
<organism evidence="1 2">
    <name type="scientific">Symbiodinium necroappetens</name>
    <dbReference type="NCBI Taxonomy" id="1628268"/>
    <lineage>
        <taxon>Eukaryota</taxon>
        <taxon>Sar</taxon>
        <taxon>Alveolata</taxon>
        <taxon>Dinophyceae</taxon>
        <taxon>Suessiales</taxon>
        <taxon>Symbiodiniaceae</taxon>
        <taxon>Symbiodinium</taxon>
    </lineage>
</organism>
<proteinExistence type="predicted"/>
<feature type="non-terminal residue" evidence="1">
    <location>
        <position position="740"/>
    </location>
</feature>
<name>A0A813AJZ4_9DINO</name>
<gene>
    <name evidence="1" type="ORF">SNEC2469_LOCUS27961</name>
</gene>
<sequence>DLWIKHFAGIEGGTCIDPVLLARNIQQGQLARNLDDYCVTADDVPSRLELEQSLRQTQVGKAFGLDKVPGEVLHAAAGSSSKALYQLFLKASLRVAEPIQFKGGSLFAIWKGKSSTAKASAYRGILVSSVTGKSFHRAIRNRSVDALRNFGQPMQIGGLPSFPVTMGSHFVRLFQAGSHRRRRSHGLLFLDLREAFYRVVRPLLAYSPWGDEDFAKVAQLVRLPPEVMHELHVHLGQRPVLSEAGTSAWTTACMSEALVGTWFRFQGGEKVVRTDIGSRPGDNLADVCFSFIFAKVLQAVQADLQQLGILPEIPWANEMLGNIFSVGAPCAEALQPLDATWMDDASFLIASPNAGALAGAMEATGRAVVDACASRALLPNLDRGKTEFIACALGPGSRKVRVRLVPTYQHLGGFIHHDASLSRELKHRVGLAWKSFNARRMKIFGAPGIARRDKVLLYESLILTVLLYGAGTWDTLQGPELAILETAYHGMACYMLRPAFTYEQAMHMSRSRVLSLLGLPSIPVLLHVARSLGWSQLDSRFPGYGSTSTMAFGLAAGKKPGLNGKCGASTGRVGGKARSAEDNCKRFSRSVGGRRSDTTTASSAGSSAVLGQSFLLKRPIRRLSRTSVFRAGHNVRRDTGAELSLALAAREPLMMAASRFLSYGLDEEALTESTAWERVRVAFSSVCLPIRKIQATARIWLSLLDDACIEDPFPTGVLRKIGQWILTALLAEWLVPSPVV</sequence>